<sequence length="363" mass="40048">MKEPTREWKKGSMRGKGGPQNATCRYRGVRQRTWGKWVAEIREPRKRTRLWLGSFSTADEAARAYDEAAIKLYGPEAHLNLPPAPTQPMSSSSAASTTSGQSLSNLSIDASCCSSDCGWCASETSNLTSYTDTFAAASSGAALSSQRTTKNFNDFGDDVSHTQMKLFHDSPPSVCSLAPTINDPHVMSYHVAEPNSLKSSKVPMNSTVSHCTHYTNPPSLHRHSCRCRALPPTGLHDTKAEETERRMMHGELQKFFQQLETNDQGSPRSSVSVSDGELDRPIYSTSSIPISISQEAAANFEDSFFWEGFDTRPDLPLLSEPILSSWEISPDSWTNSAVGLDEQMVMIWDFQDTRLAHALTLAT</sequence>
<evidence type="ECO:0000313" key="2">
    <source>
        <dbReference type="Proteomes" id="UP001162992"/>
    </source>
</evidence>
<dbReference type="EMBL" id="CM055097">
    <property type="protein sequence ID" value="KAJ7552441.1"/>
    <property type="molecule type" value="Genomic_DNA"/>
</dbReference>
<dbReference type="Proteomes" id="UP001162992">
    <property type="component" value="Chromosome 6"/>
</dbReference>
<organism evidence="1 2">
    <name type="scientific">Diphasiastrum complanatum</name>
    <name type="common">Issler's clubmoss</name>
    <name type="synonym">Lycopodium complanatum</name>
    <dbReference type="NCBI Taxonomy" id="34168"/>
    <lineage>
        <taxon>Eukaryota</taxon>
        <taxon>Viridiplantae</taxon>
        <taxon>Streptophyta</taxon>
        <taxon>Embryophyta</taxon>
        <taxon>Tracheophyta</taxon>
        <taxon>Lycopodiopsida</taxon>
        <taxon>Lycopodiales</taxon>
        <taxon>Lycopodiaceae</taxon>
        <taxon>Lycopodioideae</taxon>
        <taxon>Diphasiastrum</taxon>
    </lineage>
</organism>
<protein>
    <submittedName>
        <fullName evidence="1">Uncharacterized protein</fullName>
    </submittedName>
</protein>
<accession>A0ACC2DDY3</accession>
<keyword evidence="2" id="KW-1185">Reference proteome</keyword>
<name>A0ACC2DDY3_DIPCM</name>
<comment type="caution">
    <text evidence="1">The sequence shown here is derived from an EMBL/GenBank/DDBJ whole genome shotgun (WGS) entry which is preliminary data.</text>
</comment>
<evidence type="ECO:0000313" key="1">
    <source>
        <dbReference type="EMBL" id="KAJ7552441.1"/>
    </source>
</evidence>
<gene>
    <name evidence="1" type="ORF">O6H91_06G055200</name>
</gene>
<proteinExistence type="predicted"/>
<reference evidence="2" key="1">
    <citation type="journal article" date="2024" name="Proc. Natl. Acad. Sci. U.S.A.">
        <title>Extraordinary preservation of gene collinearity over three hundred million years revealed in homosporous lycophytes.</title>
        <authorList>
            <person name="Li C."/>
            <person name="Wickell D."/>
            <person name="Kuo L.Y."/>
            <person name="Chen X."/>
            <person name="Nie B."/>
            <person name="Liao X."/>
            <person name="Peng D."/>
            <person name="Ji J."/>
            <person name="Jenkins J."/>
            <person name="Williams M."/>
            <person name="Shu S."/>
            <person name="Plott C."/>
            <person name="Barry K."/>
            <person name="Rajasekar S."/>
            <person name="Grimwood J."/>
            <person name="Han X."/>
            <person name="Sun S."/>
            <person name="Hou Z."/>
            <person name="He W."/>
            <person name="Dai G."/>
            <person name="Sun C."/>
            <person name="Schmutz J."/>
            <person name="Leebens-Mack J.H."/>
            <person name="Li F.W."/>
            <person name="Wang L."/>
        </authorList>
    </citation>
    <scope>NUCLEOTIDE SEQUENCE [LARGE SCALE GENOMIC DNA]</scope>
    <source>
        <strain evidence="2">cv. PW_Plant_1</strain>
    </source>
</reference>